<dbReference type="Gene3D" id="2.60.120.1140">
    <property type="entry name" value="Protein of unknown function DUF192"/>
    <property type="match status" value="1"/>
</dbReference>
<dbReference type="AlphaFoldDB" id="I4BAT6"/>
<evidence type="ECO:0000256" key="1">
    <source>
        <dbReference type="SAM" id="MobiDB-lite"/>
    </source>
</evidence>
<dbReference type="PANTHER" id="PTHR37953:SF1">
    <property type="entry name" value="UPF0127 PROTEIN MJ1496"/>
    <property type="match status" value="1"/>
</dbReference>
<dbReference type="Proteomes" id="UP000006048">
    <property type="component" value="Chromosome"/>
</dbReference>
<dbReference type="InterPro" id="IPR003795">
    <property type="entry name" value="DUF192"/>
</dbReference>
<accession>I4BAT6</accession>
<evidence type="ECO:0000313" key="2">
    <source>
        <dbReference type="EMBL" id="AFM14393.1"/>
    </source>
</evidence>
<proteinExistence type="predicted"/>
<evidence type="ECO:0008006" key="4">
    <source>
        <dbReference type="Google" id="ProtNLM"/>
    </source>
</evidence>
<dbReference type="KEGG" id="tpx:Turpa_3759"/>
<organism evidence="2 3">
    <name type="scientific">Turneriella parva (strain ATCC BAA-1111 / DSM 21527 / NCTC 11395 / H)</name>
    <name type="common">Leptospira parva</name>
    <dbReference type="NCBI Taxonomy" id="869212"/>
    <lineage>
        <taxon>Bacteria</taxon>
        <taxon>Pseudomonadati</taxon>
        <taxon>Spirochaetota</taxon>
        <taxon>Spirochaetia</taxon>
        <taxon>Leptospirales</taxon>
        <taxon>Leptospiraceae</taxon>
        <taxon>Turneriella</taxon>
    </lineage>
</organism>
<dbReference type="Pfam" id="PF02643">
    <property type="entry name" value="DUF192"/>
    <property type="match status" value="1"/>
</dbReference>
<protein>
    <recommendedName>
        <fullName evidence="4">DUF192 domain-containing protein</fullName>
    </recommendedName>
</protein>
<feature type="region of interest" description="Disordered" evidence="1">
    <location>
        <begin position="55"/>
        <end position="78"/>
    </location>
</feature>
<sequence>MTFLQNPRPRLNGNNPLITALGRATVAKIVRIVCLNVATAVFAFAPLWAQRPDTWGSEKSSESKNESSEQATPAGDLGKPLDEIWRIVFRNSKGEDVVLDCEVARTEKDKERGLMFRKNLAKNRGMIFVYNRPEEMNFWMRNTVLPLSIAYVHEKLFIASIHDMKPLDLDIVSSDIPVLYAIEANQGWFKNNAIHSGNRITIYKKPDDFKIERKNKYRKELKVP</sequence>
<dbReference type="InterPro" id="IPR038695">
    <property type="entry name" value="Saro_0823-like_sf"/>
</dbReference>
<name>I4BAT6_TURPD</name>
<keyword evidence="3" id="KW-1185">Reference proteome</keyword>
<dbReference type="HOGENOM" id="CLU_097039_2_2_12"/>
<gene>
    <name evidence="2" type="ordered locus">Turpa_3759</name>
</gene>
<evidence type="ECO:0000313" key="3">
    <source>
        <dbReference type="Proteomes" id="UP000006048"/>
    </source>
</evidence>
<reference evidence="2 3" key="1">
    <citation type="submission" date="2012-06" db="EMBL/GenBank/DDBJ databases">
        <title>The complete chromosome of genome of Turneriella parva DSM 21527.</title>
        <authorList>
            <consortium name="US DOE Joint Genome Institute (JGI-PGF)"/>
            <person name="Lucas S."/>
            <person name="Han J."/>
            <person name="Lapidus A."/>
            <person name="Bruce D."/>
            <person name="Goodwin L."/>
            <person name="Pitluck S."/>
            <person name="Peters L."/>
            <person name="Kyrpides N."/>
            <person name="Mavromatis K."/>
            <person name="Ivanova N."/>
            <person name="Mikhailova N."/>
            <person name="Chertkov O."/>
            <person name="Detter J.C."/>
            <person name="Tapia R."/>
            <person name="Han C."/>
            <person name="Land M."/>
            <person name="Hauser L."/>
            <person name="Markowitz V."/>
            <person name="Cheng J.-F."/>
            <person name="Hugenholtz P."/>
            <person name="Woyke T."/>
            <person name="Wu D."/>
            <person name="Gronow S."/>
            <person name="Wellnitz S."/>
            <person name="Brambilla E."/>
            <person name="Klenk H.-P."/>
            <person name="Eisen J.A."/>
        </authorList>
    </citation>
    <scope>NUCLEOTIDE SEQUENCE [LARGE SCALE GENOMIC DNA]</scope>
    <source>
        <strain evidence="3">ATCC BAA-1111 / DSM 21527 / NCTC 11395 / H</strain>
    </source>
</reference>
<dbReference type="EMBL" id="CP002959">
    <property type="protein sequence ID" value="AFM14393.1"/>
    <property type="molecule type" value="Genomic_DNA"/>
</dbReference>
<dbReference type="PANTHER" id="PTHR37953">
    <property type="entry name" value="UPF0127 PROTEIN MJ1496"/>
    <property type="match status" value="1"/>
</dbReference>
<dbReference type="PATRIC" id="fig|869212.3.peg.3787"/>
<dbReference type="STRING" id="869212.Turpa_3759"/>